<accession>A0ABR1IHR2</accession>
<evidence type="ECO:0008006" key="3">
    <source>
        <dbReference type="Google" id="ProtNLM"/>
    </source>
</evidence>
<gene>
    <name evidence="1" type="ORF">QQZ08_000955</name>
</gene>
<protein>
    <recommendedName>
        <fullName evidence="3">F-box domain-containing protein</fullName>
    </recommendedName>
</protein>
<sequence length="434" mass="49130">MSSSAWALPIELIRHIALQLSLTEPYDNGPDTIDFMDFIEAKGTLMSLTYACRRTKTLLEPLLYRFIMMLDAQDVTHVFLLLTQNPHLRSHVRHIFCNTPLAWIPSTENGPRSVAMHMWQARCDLETSPKVLLKHAGLDLDYDAATEVPIGCLAKDLFKLDDFVNFMFGCILIMTQNARTLGFRRSAVRYEGEEPFIFSGLMVEAAKQGFPVMPNLSVLDFHTDAESPSEVIDMFFPKDGMWTNLRRLVLNDVDFDDQFFQMLVEGSFSSPQPIEELYIRDRLLLNSRLDDFDIGLGGDGDVTFAQVMDMFDIDLEHRPKFRAFHNLRLLDIEFPQSDFRAEHGSPVLPVFLAGIGSVPETIRLRCHPFPSGLIKPDVQSRLKYLIIDECNSMPKVPTGQEVAEAASRLRDDGGEVAPKLSWVQVNGVRKEIGG</sequence>
<dbReference type="Proteomes" id="UP001498421">
    <property type="component" value="Unassembled WGS sequence"/>
</dbReference>
<organism evidence="1 2">
    <name type="scientific">Neonectria magnoliae</name>
    <dbReference type="NCBI Taxonomy" id="2732573"/>
    <lineage>
        <taxon>Eukaryota</taxon>
        <taxon>Fungi</taxon>
        <taxon>Dikarya</taxon>
        <taxon>Ascomycota</taxon>
        <taxon>Pezizomycotina</taxon>
        <taxon>Sordariomycetes</taxon>
        <taxon>Hypocreomycetidae</taxon>
        <taxon>Hypocreales</taxon>
        <taxon>Nectriaceae</taxon>
        <taxon>Neonectria</taxon>
    </lineage>
</organism>
<name>A0ABR1IHR2_9HYPO</name>
<keyword evidence="2" id="KW-1185">Reference proteome</keyword>
<proteinExistence type="predicted"/>
<dbReference type="EMBL" id="JAZAVK010000005">
    <property type="protein sequence ID" value="KAK7432393.1"/>
    <property type="molecule type" value="Genomic_DNA"/>
</dbReference>
<evidence type="ECO:0000313" key="2">
    <source>
        <dbReference type="Proteomes" id="UP001498421"/>
    </source>
</evidence>
<evidence type="ECO:0000313" key="1">
    <source>
        <dbReference type="EMBL" id="KAK7432393.1"/>
    </source>
</evidence>
<reference evidence="1 2" key="1">
    <citation type="journal article" date="2025" name="Microbiol. Resour. Announc.">
        <title>Draft genome sequences for Neonectria magnoliae and Neonectria punicea, canker pathogens of Liriodendron tulipifera and Acer saccharum in West Virginia.</title>
        <authorList>
            <person name="Petronek H.M."/>
            <person name="Kasson M.T."/>
            <person name="Metheny A.M."/>
            <person name="Stauder C.M."/>
            <person name="Lovett B."/>
            <person name="Lynch S.C."/>
            <person name="Garnas J.R."/>
            <person name="Kasson L.R."/>
            <person name="Stajich J.E."/>
        </authorList>
    </citation>
    <scope>NUCLEOTIDE SEQUENCE [LARGE SCALE GENOMIC DNA]</scope>
    <source>
        <strain evidence="1 2">NRRL 64651</strain>
    </source>
</reference>
<comment type="caution">
    <text evidence="1">The sequence shown here is derived from an EMBL/GenBank/DDBJ whole genome shotgun (WGS) entry which is preliminary data.</text>
</comment>